<accession>A0ACB8FQS4</accession>
<evidence type="ECO:0000313" key="2">
    <source>
        <dbReference type="Proteomes" id="UP000827872"/>
    </source>
</evidence>
<comment type="caution">
    <text evidence="1">The sequence shown here is derived from an EMBL/GenBank/DDBJ whole genome shotgun (WGS) entry which is preliminary data.</text>
</comment>
<reference evidence="1" key="1">
    <citation type="submission" date="2021-08" db="EMBL/GenBank/DDBJ databases">
        <title>The first chromosome-level gecko genome reveals the dynamic sex chromosomes of Neotropical dwarf geckos (Sphaerodactylidae: Sphaerodactylus).</title>
        <authorList>
            <person name="Pinto B.J."/>
            <person name="Keating S.E."/>
            <person name="Gamble T."/>
        </authorList>
    </citation>
    <scope>NUCLEOTIDE SEQUENCE</scope>
    <source>
        <strain evidence="1">TG3544</strain>
    </source>
</reference>
<keyword evidence="2" id="KW-1185">Reference proteome</keyword>
<name>A0ACB8FQS4_9SAUR</name>
<gene>
    <name evidence="1" type="ORF">K3G42_021984</name>
</gene>
<evidence type="ECO:0000313" key="1">
    <source>
        <dbReference type="EMBL" id="KAH8007424.1"/>
    </source>
</evidence>
<dbReference type="Proteomes" id="UP000827872">
    <property type="component" value="Linkage Group LG06"/>
</dbReference>
<organism evidence="1 2">
    <name type="scientific">Sphaerodactylus townsendi</name>
    <dbReference type="NCBI Taxonomy" id="933632"/>
    <lineage>
        <taxon>Eukaryota</taxon>
        <taxon>Metazoa</taxon>
        <taxon>Chordata</taxon>
        <taxon>Craniata</taxon>
        <taxon>Vertebrata</taxon>
        <taxon>Euteleostomi</taxon>
        <taxon>Lepidosauria</taxon>
        <taxon>Squamata</taxon>
        <taxon>Bifurcata</taxon>
        <taxon>Gekkota</taxon>
        <taxon>Sphaerodactylidae</taxon>
        <taxon>Sphaerodactylus</taxon>
    </lineage>
</organism>
<sequence>MDNNSGPPQAQQQQPPTAAKSVSVPPRGTMLSASKPLAFSIERIMARTAPEPKARPLLPHFLPGGGAKVGGEAAKQQPPLNLGPSIPCMIPFVPLAYEPFAKAGSEGRKPHLDPPSSSSSSSPSSSSSSSSAASLGCALSLKPAADLNPLQHHHYKLVRPRVVNHSSFHALGALGYFSRAADPPPPPPPSSLGLHPVASYFLGSPLSGPALALQAPTAPKAYLAERNKLQALPPGPDKYPPPTFKDLAAAAQLHSAAAAAAHLLAAEKLPFKGGAADFSRGSPGAKPKVFTCEVCGKVFNAHYNLTRHMPVHTGARPFVCKVCGKGFRQASTLCRHKIIHTQEKPHKCNQCGKAFNRSSTLNTHTRIHAGYKPFVCEFCGKGFHQKGNYKNHKLTHSGEKQFKCNICNKAFHQVYNLTFHMHTHNDKKPFTCPTCGKGFCRNFDLKKHVRKLHDSGGSGSGPLGLPRTPVEPEPPPLLPHP</sequence>
<proteinExistence type="predicted"/>
<protein>
    <submittedName>
        <fullName evidence="1">Uncharacterized protein</fullName>
    </submittedName>
</protein>
<dbReference type="EMBL" id="CM037619">
    <property type="protein sequence ID" value="KAH8007424.1"/>
    <property type="molecule type" value="Genomic_DNA"/>
</dbReference>